<evidence type="ECO:0000313" key="2">
    <source>
        <dbReference type="Proteomes" id="UP000697472"/>
    </source>
</evidence>
<comment type="caution">
    <text evidence="1">The sequence shown here is derived from an EMBL/GenBank/DDBJ whole genome shotgun (WGS) entry which is preliminary data.</text>
</comment>
<reference evidence="1 2" key="1">
    <citation type="submission" date="2021-01" db="EMBL/GenBank/DDBJ databases">
        <title>Genomic Encyclopedia of Type Strains, Phase IV (KMG-IV): sequencing the most valuable type-strain genomes for metagenomic binning, comparative biology and taxonomic classification.</title>
        <authorList>
            <person name="Goeker M."/>
        </authorList>
    </citation>
    <scope>NUCLEOTIDE SEQUENCE [LARGE SCALE GENOMIC DNA]</scope>
    <source>
        <strain evidence="1 2">DSM 27382</strain>
    </source>
</reference>
<keyword evidence="2" id="KW-1185">Reference proteome</keyword>
<accession>A0ABS2PU89</accession>
<evidence type="ECO:0000313" key="1">
    <source>
        <dbReference type="EMBL" id="MBM7643604.1"/>
    </source>
</evidence>
<proteinExistence type="predicted"/>
<gene>
    <name evidence="1" type="ORF">JOC28_001915</name>
</gene>
<dbReference type="Proteomes" id="UP000697472">
    <property type="component" value="Unassembled WGS sequence"/>
</dbReference>
<dbReference type="EMBL" id="JAFBEH010000056">
    <property type="protein sequence ID" value="MBM7643604.1"/>
    <property type="molecule type" value="Genomic_DNA"/>
</dbReference>
<sequence length="354" mass="42788">MIAFPTNQWKYFNQVIHRLIESLVIDVYEELDDYIEEILPKYLWREQRLKCLQVVRELYYWSDREDEFIHQMSAFHEFVLYSIVRSLSYIQNDDPELFEAFFDKETLSLLLPENWESDDILDEEISLTFEEYYSDVSNFESDLFMDTDFLMIADLVNYRRMGIDIIEERLGINIDYYFELLPMDIQNQYRTGHITLTSEILSFVDYLKMRIEKASLYQLFWDNDKPILEKQIQILIENILDAYFHQKEVDLSREVFIGNGKVDFKLFRSHETDEKVLLEIKRASSSKFRQGYEKQLQEYIKAANYRNGVYLVFCFTDEEVLRVERFISEYVSTNTLYLNIELIDVRRRLVPSKL</sequence>
<name>A0ABS2PU89_9STRE</name>
<organism evidence="1 2">
    <name type="scientific">Streptococcus loxodontisalivarius</name>
    <dbReference type="NCBI Taxonomy" id="1349415"/>
    <lineage>
        <taxon>Bacteria</taxon>
        <taxon>Bacillati</taxon>
        <taxon>Bacillota</taxon>
        <taxon>Bacilli</taxon>
        <taxon>Lactobacillales</taxon>
        <taxon>Streptococcaceae</taxon>
        <taxon>Streptococcus</taxon>
    </lineage>
</organism>
<protein>
    <submittedName>
        <fullName evidence="1">Uncharacterized protein</fullName>
    </submittedName>
</protein>
<dbReference type="RefSeq" id="WP_205010444.1">
    <property type="nucleotide sequence ID" value="NZ_JAFBEH010000056.1"/>
</dbReference>